<evidence type="ECO:0000313" key="10">
    <source>
        <dbReference type="EMBL" id="SHN61897.1"/>
    </source>
</evidence>
<dbReference type="AlphaFoldDB" id="A0A1M7STM6"/>
<evidence type="ECO:0000256" key="7">
    <source>
        <dbReference type="SAM" id="MobiDB-lite"/>
    </source>
</evidence>
<dbReference type="Pfam" id="PF13742">
    <property type="entry name" value="tRNA_anti_2"/>
    <property type="match status" value="1"/>
</dbReference>
<dbReference type="STRING" id="198312.SAMN02745193_02331"/>
<keyword evidence="11" id="KW-1185">Reference proteome</keyword>
<keyword evidence="4 5" id="KW-0269">Exonuclease</keyword>
<evidence type="ECO:0000256" key="2">
    <source>
        <dbReference type="ARBA" id="ARBA00022722"/>
    </source>
</evidence>
<protein>
    <recommendedName>
        <fullName evidence="5">Exodeoxyribonuclease 7 large subunit</fullName>
        <ecNumber evidence="5">3.1.11.6</ecNumber>
    </recommendedName>
    <alternativeName>
        <fullName evidence="5">Exodeoxyribonuclease VII large subunit</fullName>
        <shortName evidence="5">Exonuclease VII large subunit</shortName>
    </alternativeName>
</protein>
<name>A0A1M7STM6_9SPHN</name>
<feature type="domain" description="OB-fold nucleic acid binding" evidence="9">
    <location>
        <begin position="31"/>
        <end position="123"/>
    </location>
</feature>
<dbReference type="NCBIfam" id="TIGR00237">
    <property type="entry name" value="xseA"/>
    <property type="match status" value="1"/>
</dbReference>
<gene>
    <name evidence="5" type="primary">xseA</name>
    <name evidence="10" type="ORF">SAMN02745193_02331</name>
</gene>
<dbReference type="GO" id="GO:0009318">
    <property type="term" value="C:exodeoxyribonuclease VII complex"/>
    <property type="evidence" value="ECO:0007669"/>
    <property type="project" value="UniProtKB-UniRule"/>
</dbReference>
<comment type="similarity">
    <text evidence="5 6">Belongs to the XseA family.</text>
</comment>
<dbReference type="CDD" id="cd04489">
    <property type="entry name" value="ExoVII_LU_OBF"/>
    <property type="match status" value="1"/>
</dbReference>
<feature type="domain" description="Exonuclease VII large subunit C-terminal" evidence="8">
    <location>
        <begin position="147"/>
        <end position="484"/>
    </location>
</feature>
<feature type="region of interest" description="Disordered" evidence="7">
    <location>
        <begin position="483"/>
        <end position="512"/>
    </location>
</feature>
<dbReference type="OrthoDB" id="9802795at2"/>
<evidence type="ECO:0000259" key="8">
    <source>
        <dbReference type="Pfam" id="PF02601"/>
    </source>
</evidence>
<dbReference type="InterPro" id="IPR025824">
    <property type="entry name" value="OB-fold_nuc-bd_dom"/>
</dbReference>
<dbReference type="GO" id="GO:0003676">
    <property type="term" value="F:nucleic acid binding"/>
    <property type="evidence" value="ECO:0007669"/>
    <property type="project" value="InterPro"/>
</dbReference>
<dbReference type="GO" id="GO:0008855">
    <property type="term" value="F:exodeoxyribonuclease VII activity"/>
    <property type="evidence" value="ECO:0007669"/>
    <property type="project" value="UniProtKB-UniRule"/>
</dbReference>
<feature type="region of interest" description="Disordered" evidence="7">
    <location>
        <begin position="1"/>
        <end position="24"/>
    </location>
</feature>
<evidence type="ECO:0000256" key="6">
    <source>
        <dbReference type="RuleBase" id="RU004355"/>
    </source>
</evidence>
<dbReference type="HAMAP" id="MF_00378">
    <property type="entry name" value="Exonuc_7_L"/>
    <property type="match status" value="1"/>
</dbReference>
<dbReference type="EMBL" id="FRDF01000014">
    <property type="protein sequence ID" value="SHN61897.1"/>
    <property type="molecule type" value="Genomic_DNA"/>
</dbReference>
<evidence type="ECO:0000256" key="4">
    <source>
        <dbReference type="ARBA" id="ARBA00022839"/>
    </source>
</evidence>
<dbReference type="GO" id="GO:0005737">
    <property type="term" value="C:cytoplasm"/>
    <property type="evidence" value="ECO:0007669"/>
    <property type="project" value="UniProtKB-SubCell"/>
</dbReference>
<sequence length="512" mass="54800">MAPPPNSDDPTGRNDAGLVARTGAGDNAQPLTISEISALLKRTVEDRFGYVRLRGELSGVKRAASGHFYCALKDEGAVIDGVMWKGNAGRLNFRAEDGLEVIATGKLTTYPGRSKYQIVIDSLELAGEGALLALLEKTRARLAAEGLFADSKKRRLPFLPQVIGVVTSPTGAVIRDILHRLADRFPTHVIVWPVLVQGQGAAEQVAAAVRGFSAIQPGGPVPRPDVVIVARGGGSIEDLWSFNEEAVVRAIAECSIPVISAVGHETDTTLADFAADRRAPTPTAAAEMAVPVRADLMLTLADFGTRQARAVYRPVELGRERLAARARLLPRPEHLLQPQAQRLDDLAERLRRGLGERSAKGRERLAGAAARLSPSLLARSLAEVRRRLDRVGLTPALVQRPAQTAAERLARARLTPALVERPLQAGADRLGALTRVMSQLHPEKPLERGYAIIRDAEGKALTTSADAAREAALVLQFRDGRLDAVPAGSAPPRPRPAPKRPGPGAAQDDLFS</sequence>
<organism evidence="10 11">
    <name type="scientific">Erythrobacter sanguineus</name>
    <dbReference type="NCBI Taxonomy" id="198312"/>
    <lineage>
        <taxon>Bacteria</taxon>
        <taxon>Pseudomonadati</taxon>
        <taxon>Pseudomonadota</taxon>
        <taxon>Alphaproteobacteria</taxon>
        <taxon>Sphingomonadales</taxon>
        <taxon>Erythrobacteraceae</taxon>
        <taxon>Erythrobacter/Porphyrobacter group</taxon>
        <taxon>Erythrobacter</taxon>
    </lineage>
</organism>
<dbReference type="InterPro" id="IPR020579">
    <property type="entry name" value="Exonuc_VII_lsu_C"/>
</dbReference>
<accession>A0A1M7STM6</accession>
<reference evidence="11" key="1">
    <citation type="submission" date="2016-12" db="EMBL/GenBank/DDBJ databases">
        <authorList>
            <person name="Varghese N."/>
            <person name="Submissions S."/>
        </authorList>
    </citation>
    <scope>NUCLEOTIDE SEQUENCE [LARGE SCALE GENOMIC DNA]</scope>
    <source>
        <strain evidence="11">DSM 11032</strain>
    </source>
</reference>
<comment type="subcellular location">
    <subcellularLocation>
        <location evidence="5 6">Cytoplasm</location>
    </subcellularLocation>
</comment>
<dbReference type="Proteomes" id="UP000184391">
    <property type="component" value="Unassembled WGS sequence"/>
</dbReference>
<keyword evidence="2 5" id="KW-0540">Nuclease</keyword>
<evidence type="ECO:0000256" key="5">
    <source>
        <dbReference type="HAMAP-Rule" id="MF_00378"/>
    </source>
</evidence>
<dbReference type="PANTHER" id="PTHR30008:SF0">
    <property type="entry name" value="EXODEOXYRIBONUCLEASE 7 LARGE SUBUNIT"/>
    <property type="match status" value="1"/>
</dbReference>
<evidence type="ECO:0000256" key="1">
    <source>
        <dbReference type="ARBA" id="ARBA00022490"/>
    </source>
</evidence>
<dbReference type="EC" id="3.1.11.6" evidence="5"/>
<dbReference type="Pfam" id="PF02601">
    <property type="entry name" value="Exonuc_VII_L"/>
    <property type="match status" value="1"/>
</dbReference>
<comment type="subunit">
    <text evidence="5">Heterooligomer composed of large and small subunits.</text>
</comment>
<evidence type="ECO:0000313" key="11">
    <source>
        <dbReference type="Proteomes" id="UP000184391"/>
    </source>
</evidence>
<comment type="function">
    <text evidence="5">Bidirectionally degrades single-stranded DNA into large acid-insoluble oligonucleotides, which are then degraded further into small acid-soluble oligonucleotides.</text>
</comment>
<dbReference type="GO" id="GO:0006308">
    <property type="term" value="P:DNA catabolic process"/>
    <property type="evidence" value="ECO:0007669"/>
    <property type="project" value="UniProtKB-UniRule"/>
</dbReference>
<keyword evidence="1 5" id="KW-0963">Cytoplasm</keyword>
<comment type="catalytic activity">
    <reaction evidence="5 6">
        <text>Exonucleolytic cleavage in either 5'- to 3'- or 3'- to 5'-direction to yield nucleoside 5'-phosphates.</text>
        <dbReference type="EC" id="3.1.11.6"/>
    </reaction>
</comment>
<proteinExistence type="inferred from homology"/>
<dbReference type="InterPro" id="IPR003753">
    <property type="entry name" value="Exonuc_VII_L"/>
</dbReference>
<dbReference type="RefSeq" id="WP_072675182.1">
    <property type="nucleotide sequence ID" value="NZ_FRDF01000014.1"/>
</dbReference>
<feature type="compositionally biased region" description="Pro residues" evidence="7">
    <location>
        <begin position="489"/>
        <end position="501"/>
    </location>
</feature>
<evidence type="ECO:0000259" key="9">
    <source>
        <dbReference type="Pfam" id="PF13742"/>
    </source>
</evidence>
<keyword evidence="3 5" id="KW-0378">Hydrolase</keyword>
<dbReference type="PANTHER" id="PTHR30008">
    <property type="entry name" value="EXODEOXYRIBONUCLEASE 7 LARGE SUBUNIT"/>
    <property type="match status" value="1"/>
</dbReference>
<evidence type="ECO:0000256" key="3">
    <source>
        <dbReference type="ARBA" id="ARBA00022801"/>
    </source>
</evidence>